<reference evidence="2 3" key="1">
    <citation type="submission" date="2018-07" db="EMBL/GenBank/DDBJ databases">
        <title>Genomic Encyclopedia of Type Strains, Phase IV (KMG-IV): sequencing the most valuable type-strain genomes for metagenomic binning, comparative biology and taxonomic classification.</title>
        <authorList>
            <person name="Goeker M."/>
        </authorList>
    </citation>
    <scope>NUCLEOTIDE SEQUENCE [LARGE SCALE GENOMIC DNA]</scope>
    <source>
        <strain evidence="2 3">DSM 27016</strain>
    </source>
</reference>
<dbReference type="GO" id="GO:0006302">
    <property type="term" value="P:double-strand break repair"/>
    <property type="evidence" value="ECO:0007669"/>
    <property type="project" value="TreeGrafter"/>
</dbReference>
<dbReference type="GO" id="GO:0000731">
    <property type="term" value="P:DNA synthesis involved in DNA repair"/>
    <property type="evidence" value="ECO:0007669"/>
    <property type="project" value="TreeGrafter"/>
</dbReference>
<dbReference type="Proteomes" id="UP000253034">
    <property type="component" value="Unassembled WGS sequence"/>
</dbReference>
<dbReference type="InterPro" id="IPR027417">
    <property type="entry name" value="P-loop_NTPase"/>
</dbReference>
<feature type="coiled-coil region" evidence="1">
    <location>
        <begin position="723"/>
        <end position="764"/>
    </location>
</feature>
<comment type="caution">
    <text evidence="2">The sequence shown here is derived from an EMBL/GenBank/DDBJ whole genome shotgun (WGS) entry which is preliminary data.</text>
</comment>
<protein>
    <submittedName>
        <fullName evidence="2">Uncharacterized protein YPO0396</fullName>
    </submittedName>
</protein>
<keyword evidence="1" id="KW-0175">Coiled coil</keyword>
<organism evidence="2 3">
    <name type="scientific">Anaerobacterium chartisolvens</name>
    <dbReference type="NCBI Taxonomy" id="1297424"/>
    <lineage>
        <taxon>Bacteria</taxon>
        <taxon>Bacillati</taxon>
        <taxon>Bacillota</taxon>
        <taxon>Clostridia</taxon>
        <taxon>Eubacteriales</taxon>
        <taxon>Oscillospiraceae</taxon>
        <taxon>Anaerobacterium</taxon>
    </lineage>
</organism>
<evidence type="ECO:0000256" key="1">
    <source>
        <dbReference type="SAM" id="Coils"/>
    </source>
</evidence>
<dbReference type="Pfam" id="PF13558">
    <property type="entry name" value="SbcC_Walker_B"/>
    <property type="match status" value="1"/>
</dbReference>
<gene>
    <name evidence="2" type="ORF">DFR58_115109</name>
</gene>
<dbReference type="EMBL" id="QPJT01000015">
    <property type="protein sequence ID" value="RCX14385.1"/>
    <property type="molecule type" value="Genomic_DNA"/>
</dbReference>
<proteinExistence type="predicted"/>
<keyword evidence="3" id="KW-1185">Reference proteome</keyword>
<feature type="coiled-coil region" evidence="1">
    <location>
        <begin position="223"/>
        <end position="250"/>
    </location>
</feature>
<accession>A0A369AZ79</accession>
<sequence length="1132" mass="129682">MKLLRKLLLIHWHYFNHELIEFNQLNFLTGKNASGKSTIIDAMQLILLGDTSGSFFNKAASGRGNRTLKGYLMGELGDDEDSGFRYLRSGRFSSYVVLEFYDTEKKKAFTVGCCFDTYSENDTQKLFFLYDGAMHNNGFLHGNTPMDITALRTFLKERYAGHYETTDVGRDFRTKLYGKLGGLRDRFAGLLKKAVSFNPNVDIQQFISDFVCDTQQAVDVSHMQENIRSYKRLEAEADVLKERISLLERIINVHQSFTTQRNNERLYSYLIDRAFADMKRIELDSALTSAKRVSEQLDELIKKITEEDTRLVKLREQRDTLNAQLLNDSAAQALDIIDRQIVEKESQIRTLRNEFEKALSILSSHISSWRRYTEAMLQKINSIDTGLLQAGVTSRISDICMEGNSFLEGSVSLASMDMDAVLYVGESGLAKYSANADNLKRHSIELASRLRDEQEALARQRSELMAEQQSLEGGIYRFPQDALDLKAAVISRLRTIAKREVNVRIVAEAAEIKSDRWRNAIEGYLNTQRFYIIVPQEYFNAALHVYDTIKRQQAIYGTGIVDVEKLKRLNPTADEGSLAEEIETDDLDVKVFLDYTLGRVQKCDSVGELRRFRTSVTDEGMLYQNFVVRAMNPERWAKPAIGQGAIQRRLETVKQEINFLTEQVTVCAGIKIGLDYISGLTLLSNTEIDNCVSAARNFSSIPTLESDLLTLRKSREAIDTSAIDSLKNRIAALDKNISEQDQLLRQFSENRGKLEETLRRLKEETIPKLTEEQEEKEANIASGYSDDWIREIGYPRYVRELSSRGKPDNIADAFPRERSRTKNAKEDAWEQTLDLRRKYNDKYKMGFDIKAEGNEVYDDAWLELTDNKLPDYLARITDARSKAFEQFQEDFLSRLQNNINNAKRQIDELNGALRGASFGEDTYRFRIIPKPEYRRYYDMIVDDMLLQGGYNLLSGQFNAKYKDEIADLFAIITNEDGTGGPQGSIEYEKRVHEFTDYRTYLDFDLEVVGHDGVSQRLSKTLGKKSGGETQTPFYIAVLASFAQLYRAGREKSYKTSRLIIFDEAFSKMDGERIVRSIELLRKFEFQVILSAPPDKIGDIATLVDKNLCVLRDGKRTCVRSFDPKQVEEIIYE</sequence>
<dbReference type="OrthoDB" id="174137at2"/>
<evidence type="ECO:0000313" key="2">
    <source>
        <dbReference type="EMBL" id="RCX14385.1"/>
    </source>
</evidence>
<dbReference type="RefSeq" id="WP_114298400.1">
    <property type="nucleotide sequence ID" value="NZ_QPJT01000015.1"/>
</dbReference>
<evidence type="ECO:0000313" key="3">
    <source>
        <dbReference type="Proteomes" id="UP000253034"/>
    </source>
</evidence>
<dbReference type="SUPFAM" id="SSF52540">
    <property type="entry name" value="P-loop containing nucleoside triphosphate hydrolases"/>
    <property type="match status" value="1"/>
</dbReference>
<name>A0A369AZ79_9FIRM</name>
<dbReference type="PANTHER" id="PTHR32182:SF0">
    <property type="entry name" value="DNA REPLICATION AND REPAIR PROTEIN RECF"/>
    <property type="match status" value="1"/>
</dbReference>
<dbReference type="AlphaFoldDB" id="A0A369AZ79"/>
<dbReference type="Gene3D" id="3.40.50.300">
    <property type="entry name" value="P-loop containing nucleotide triphosphate hydrolases"/>
    <property type="match status" value="2"/>
</dbReference>
<dbReference type="PANTHER" id="PTHR32182">
    <property type="entry name" value="DNA REPLICATION AND REPAIR PROTEIN RECF"/>
    <property type="match status" value="1"/>
</dbReference>
<feature type="coiled-coil region" evidence="1">
    <location>
        <begin position="283"/>
        <end position="354"/>
    </location>
</feature>
<dbReference type="Pfam" id="PF13555">
    <property type="entry name" value="AAA_29"/>
    <property type="match status" value="1"/>
</dbReference>